<organism evidence="8 9">
    <name type="scientific">Symbiodinium microadriaticum</name>
    <name type="common">Dinoflagellate</name>
    <name type="synonym">Zooxanthella microadriatica</name>
    <dbReference type="NCBI Taxonomy" id="2951"/>
    <lineage>
        <taxon>Eukaryota</taxon>
        <taxon>Sar</taxon>
        <taxon>Alveolata</taxon>
        <taxon>Dinophyceae</taxon>
        <taxon>Suessiales</taxon>
        <taxon>Symbiodiniaceae</taxon>
        <taxon>Symbiodinium</taxon>
    </lineage>
</organism>
<dbReference type="Gene3D" id="1.10.287.110">
    <property type="entry name" value="DnaJ domain"/>
    <property type="match status" value="1"/>
</dbReference>
<dbReference type="CDD" id="cd06257">
    <property type="entry name" value="DnaJ"/>
    <property type="match status" value="1"/>
</dbReference>
<name>A0A1Q9C9H5_SYMMI</name>
<evidence type="ECO:0000256" key="3">
    <source>
        <dbReference type="ARBA" id="ARBA00022691"/>
    </source>
</evidence>
<feature type="transmembrane region" description="Helical" evidence="6">
    <location>
        <begin position="2039"/>
        <end position="2062"/>
    </location>
</feature>
<sequence length="2882" mass="314372">MGIVLLAAIAISICTHRRRIFVRAPLEYLSRIQDLILQKLSGDFDAGPPPTIHGTPLTTATAAGPPKRLGTFVHPTPRPQGQDQVQSVAGASTATVDFDEQETLVQPEEHDLGQEDQRKLPSVCSRVRRNGCQKELPDAWEYQSVKHARVKGVAAVLFLKLQNVSNAAVHQLMNVNHKFTEDMAASRQEYVLAKQKEIRLGGRKTWVDVEGDEASFAKTDISNIDDFADPQKPALWEQWCGLIERGRPESLILEHLKPRTTEKRAPGVKRDNVVHCKERVKVVNGRWKWQMPNYVKVTTHTLGKNKQVAVVGAEFRESVGSIVEVGLAILAVVLLQIRETMLELEKVFMRLHEEFVCLEDTDAEVLFSATGETLAAASRAKQLSEKCRRSAEDERLLPSSSWFDHLPNPVSIVSDLESREQAFLEFQSAVTKLTSQRRVLVARVKAAVEARAATEAVSAASLLADALRPDRRLDFPLVTELCERATSDPSELAEVVDALSCILDESAQLLQRLKALTVTNELMYDDAARQAFARKPGFLSALMRPLSSVPNDTCPTIAYDLAAANVQLLTTEIARRISAETDVSSSASWAAATAVPASQGVPKPWLASIAHTPGRQTGQPEHLSWPHTRGALNALRASLQSGSVSTRDATSVFDRIYRYLDEAMRRISQLRESLDHTISQDVGELIEDLSSSAARINSSVLEWKCRAVDSLDTADESVAGTSQWSPSGDSLNACLTILLARRSPTDISEVALAKGPDDMVEDSFGRVKPRPGRNVHAGYSNDDDEPPPLVPGSGFGTFGGLGGIRGFSTLGSLGSRGLIAHKAQAATSSDEELEEDPAISYDEVTSLQQELRDRFANPKFQARLKEVERNSDGPGELARRRQELMLEVQSLVLPKYGFEGSRAGVYKMMAAMGPYVERPEFTELAEEINGLLGLRSPPETWRGLSKACARASKEQASNGLDEMQTAYTNGKDKETYDNVKGIPQPGVWPSGKKPPFRLSIAGSWNSFMPDAMEWEDGLFVFPMEIGDDGWDCFQLLENGSWDRVIYPSIDEAGAEDKYTVCGPDDSGQNRSWQIGKSETEEATPGSHFVVCVSLDDKGKVSRVSWELDLPILLINSGYLQVAMIPLAGGLGPGPAPFLSSHRAPDRIRDAVPLRNRPPRTDWPQDVMIIGICQKDGAGIIKFRWYTRKNSVLTKEFLVPRGLPGEVVTVEFGKVVEKKYPKGDLDVYVNPKVQKVRRSRYEIRPLCPHYDSCGGCDFLDLRYERQLIEKTRWIQKALGQGKIPMGHLARMRPSTPQQHYAYRMELMFHESDGDVFIAPSGFAPEARPQGEGLHGCILPPRAGVRILSIFSDVFMSFRQTKKSRYSIYNELRSWGTFRSVMVFTARGPPRTDSTRRTEVLLNIVLGNEVEDVKGVLQPLADALVEAAPRSLVGIVANVARSRRAAMGGRREVLLYGRRYVRQSFEINLGGHLRRFLLEIGAGSRLAAHGGLLRELCETVIAMCGLTETDTLWHCFCSGGELSLALGQLCEHVVAIGTSATEVGELKRNLAANNVSNTTTVLCNLRSPFTLKQLSFHISQSQQQRLLLGTGKEQDKAREYALTCFVPGESRRRQLQRLTAAPFNAPLLRKDALAHQELQLLLPAFVRDFRPVLTTLPVPLSRNDSEDTPQVREVPPEMETRLKRLYRRLALKYHPDKNPNDADASERFQALTRAYKALVGETAGTEEGDEDAVDPFLVAKANSYRVKSKNFWRYERSVRKARPGQESGSTEEGEEDRDRDMDETEAKVAEAFGEDEGENEEWDVEDGDSDIEIEMEIDSAWAQAAQPESLGPGHQQDKTATASASAASAMDVVLHDGDTRLAHAGTESSAPTLPPPDVILVCQPRNRKKGRGTPSYFHSWLRSTAARAIVYVSVDASAFRADAEHLRELGYHVTKVQPFDPEPHRKPVLLVAKFELIRPLEGLEEYTDHTDQLLPGPGPAPPPPELLRYKKALYLIVVGYMVVLLMSLTAGAFNAGINYVFVLAAAAAMASRSDQCMSTCIVPFFLLAFISLFFDILNVISLLAEPYPGAGNMFSSDCPKPLEATLLKNTTIYLQDAAVNGTAAYTVPADTKVDIPRNLCSSRWVVQNVAMLLGVLLDFVATRVGYRMFKTSVELMQGQGQGQAGLGQQLMMTQQSPLQGGEQPGNGPGGAGGPSRNPTGADRVFNLFRALARHSPLDMQPGGSVIFASLSSASQRYAVNPACTAAEWIREVPSACCDSFLKKLVRSDLERERRYLRSRSVVSMRSRPAFGCTVFFEFASTGGQRVLGPQGGEAKALRSLLERLEGRIEELEGLAAFEVETDGSVVSCQLVGIGVIDGSYLVAVPHAAWHRTGARRYLPGNCLSRAVLAEVLAASDVDRRQPHPVWKVKAWIGLLNAAFVEAVTFAGGGEATAFGAGDEGAEVVFVVAGSGGTSAGPSPACPLGASLTAVASEHFAFHSAQEYEEEAMPVDRTPERLQAVEDAIGDLRAGIQTLLDRKAGGDIPAGSNPEAGRPVVANPGTGAGRGGGSLPGLDPAVLRSARMAGVPEAQLQRMSQLVAGARRLPAEPRKGLTDPLDDEEDEAEGGDHPERGGGSELQTVVVQMSKILQKMTRDRKATNLEDVLDRADGGLEVGASSSSGRSKAAAYQRLKALLRSSPSEVSRSIENCMQEDFNLAQSGPGLEVRPCTARAWVEHRSLLQSYNGPIREAWTLAGVVDALNNGDSDLAKAMALLGIASLDQAAVDGGSWLLASEIALEPSPPFGSFSRPRILDTFESRQTRLLDPRWISILMGRIKEREAYHTAKRSLGGGGRGGGGVTNPSLPPGGGRPDGPTGSESTPEGKGPRKPPKGGGRGEKGDKGQKEK</sequence>
<feature type="region of interest" description="Disordered" evidence="5">
    <location>
        <begin position="2579"/>
        <end position="2615"/>
    </location>
</feature>
<dbReference type="Gene3D" id="3.40.50.150">
    <property type="entry name" value="Vaccinia Virus protein VP39"/>
    <property type="match status" value="3"/>
</dbReference>
<keyword evidence="3" id="KW-0949">S-adenosyl-L-methionine</keyword>
<feature type="compositionally biased region" description="Basic and acidic residues" evidence="5">
    <location>
        <begin position="1774"/>
        <end position="1783"/>
    </location>
</feature>
<feature type="region of interest" description="Disordered" evidence="5">
    <location>
        <begin position="1756"/>
        <end position="1783"/>
    </location>
</feature>
<proteinExistence type="predicted"/>
<keyword evidence="2 8" id="KW-0808">Transferase</keyword>
<feature type="compositionally biased region" description="Gly residues" evidence="5">
    <location>
        <begin position="2180"/>
        <end position="2191"/>
    </location>
</feature>
<feature type="domain" description="J" evidence="7">
    <location>
        <begin position="1662"/>
        <end position="1735"/>
    </location>
</feature>
<keyword evidence="1 8" id="KW-0489">Methyltransferase</keyword>
<dbReference type="PANTHER" id="PTHR11061">
    <property type="entry name" value="RNA M5U METHYLTRANSFERASE"/>
    <property type="match status" value="1"/>
</dbReference>
<comment type="caution">
    <text evidence="8">The sequence shown here is derived from an EMBL/GenBank/DDBJ whole genome shotgun (WGS) entry which is preliminary data.</text>
</comment>
<evidence type="ECO:0000256" key="5">
    <source>
        <dbReference type="SAM" id="MobiDB-lite"/>
    </source>
</evidence>
<feature type="compositionally biased region" description="Basic and acidic residues" evidence="5">
    <location>
        <begin position="2870"/>
        <end position="2882"/>
    </location>
</feature>
<keyword evidence="4" id="KW-0175">Coiled coil</keyword>
<dbReference type="GO" id="GO:0006396">
    <property type="term" value="P:RNA processing"/>
    <property type="evidence" value="ECO:0007669"/>
    <property type="project" value="InterPro"/>
</dbReference>
<feature type="region of interest" description="Disordered" evidence="5">
    <location>
        <begin position="2822"/>
        <end position="2882"/>
    </location>
</feature>
<dbReference type="SMART" id="SM00271">
    <property type="entry name" value="DnaJ"/>
    <property type="match status" value="1"/>
</dbReference>
<dbReference type="SUPFAM" id="SSF46565">
    <property type="entry name" value="Chaperone J-domain"/>
    <property type="match status" value="1"/>
</dbReference>
<keyword evidence="6" id="KW-0472">Membrane</keyword>
<evidence type="ECO:0000313" key="9">
    <source>
        <dbReference type="Proteomes" id="UP000186817"/>
    </source>
</evidence>
<dbReference type="PROSITE" id="PS50076">
    <property type="entry name" value="DNAJ_2"/>
    <property type="match status" value="1"/>
</dbReference>
<keyword evidence="9" id="KW-1185">Reference proteome</keyword>
<dbReference type="GO" id="GO:0008173">
    <property type="term" value="F:RNA methyltransferase activity"/>
    <property type="evidence" value="ECO:0007669"/>
    <property type="project" value="InterPro"/>
</dbReference>
<evidence type="ECO:0000256" key="4">
    <source>
        <dbReference type="SAM" id="Coils"/>
    </source>
</evidence>
<evidence type="ECO:0000313" key="8">
    <source>
        <dbReference type="EMBL" id="OLP79517.1"/>
    </source>
</evidence>
<dbReference type="InterPro" id="IPR001623">
    <property type="entry name" value="DnaJ_domain"/>
</dbReference>
<keyword evidence="6" id="KW-1133">Transmembrane helix</keyword>
<evidence type="ECO:0000256" key="1">
    <source>
        <dbReference type="ARBA" id="ARBA00022603"/>
    </source>
</evidence>
<dbReference type="SUPFAM" id="SSF53335">
    <property type="entry name" value="S-adenosyl-L-methionine-dependent methyltransferases"/>
    <property type="match status" value="1"/>
</dbReference>
<evidence type="ECO:0000256" key="2">
    <source>
        <dbReference type="ARBA" id="ARBA00022679"/>
    </source>
</evidence>
<dbReference type="InterPro" id="IPR036869">
    <property type="entry name" value="J_dom_sf"/>
</dbReference>
<evidence type="ECO:0000259" key="7">
    <source>
        <dbReference type="PROSITE" id="PS50076"/>
    </source>
</evidence>
<feature type="transmembrane region" description="Helical" evidence="6">
    <location>
        <begin position="1990"/>
        <end position="2019"/>
    </location>
</feature>
<dbReference type="Pfam" id="PF00226">
    <property type="entry name" value="DnaJ"/>
    <property type="match status" value="1"/>
</dbReference>
<dbReference type="Proteomes" id="UP000186817">
    <property type="component" value="Unassembled WGS sequence"/>
</dbReference>
<feature type="coiled-coil region" evidence="4">
    <location>
        <begin position="2312"/>
        <end position="2339"/>
    </location>
</feature>
<keyword evidence="6" id="KW-0812">Transmembrane</keyword>
<dbReference type="InterPro" id="IPR029063">
    <property type="entry name" value="SAM-dependent_MTases_sf"/>
</dbReference>
<dbReference type="InterPro" id="IPR010280">
    <property type="entry name" value="U5_MeTrfase_fam"/>
</dbReference>
<dbReference type="OrthoDB" id="418918at2759"/>
<feature type="region of interest" description="Disordered" evidence="5">
    <location>
        <begin position="2520"/>
        <end position="2547"/>
    </location>
</feature>
<feature type="region of interest" description="Disordered" evidence="5">
    <location>
        <begin position="761"/>
        <end position="788"/>
    </location>
</feature>
<dbReference type="PRINTS" id="PR00625">
    <property type="entry name" value="JDOMAIN"/>
</dbReference>
<dbReference type="EMBL" id="LSRX01001474">
    <property type="protein sequence ID" value="OLP79517.1"/>
    <property type="molecule type" value="Genomic_DNA"/>
</dbReference>
<accession>A0A1Q9C9H5</accession>
<evidence type="ECO:0000256" key="6">
    <source>
        <dbReference type="SAM" id="Phobius"/>
    </source>
</evidence>
<dbReference type="PANTHER" id="PTHR11061:SF30">
    <property type="entry name" value="TRNA (URACIL(54)-C(5))-METHYLTRANSFERASE"/>
    <property type="match status" value="1"/>
</dbReference>
<reference evidence="8 9" key="1">
    <citation type="submission" date="2016-02" db="EMBL/GenBank/DDBJ databases">
        <title>Genome analysis of coral dinoflagellate symbionts highlights evolutionary adaptations to a symbiotic lifestyle.</title>
        <authorList>
            <person name="Aranda M."/>
            <person name="Li Y."/>
            <person name="Liew Y.J."/>
            <person name="Baumgarten S."/>
            <person name="Simakov O."/>
            <person name="Wilson M."/>
            <person name="Piel J."/>
            <person name="Ashoor H."/>
            <person name="Bougouffa S."/>
            <person name="Bajic V.B."/>
            <person name="Ryu T."/>
            <person name="Ravasi T."/>
            <person name="Bayer T."/>
            <person name="Micklem G."/>
            <person name="Kim H."/>
            <person name="Bhak J."/>
            <person name="Lajeunesse T.C."/>
            <person name="Voolstra C.R."/>
        </authorList>
    </citation>
    <scope>NUCLEOTIDE SEQUENCE [LARGE SCALE GENOMIC DNA]</scope>
    <source>
        <strain evidence="8 9">CCMP2467</strain>
    </source>
</reference>
<feature type="region of interest" description="Disordered" evidence="5">
    <location>
        <begin position="2173"/>
        <end position="2196"/>
    </location>
</feature>
<dbReference type="GO" id="GO:0032259">
    <property type="term" value="P:methylation"/>
    <property type="evidence" value="ECO:0007669"/>
    <property type="project" value="UniProtKB-KW"/>
</dbReference>
<protein>
    <submittedName>
        <fullName evidence="8">Putative RNA methyltransferase CT0009</fullName>
    </submittedName>
</protein>
<feature type="compositionally biased region" description="Gly residues" evidence="5">
    <location>
        <begin position="2825"/>
        <end position="2835"/>
    </location>
</feature>
<feature type="compositionally biased region" description="Acidic residues" evidence="5">
    <location>
        <begin position="2593"/>
        <end position="2602"/>
    </location>
</feature>
<gene>
    <name evidence="8" type="ORF">AK812_SmicGene40181</name>
</gene>